<organism evidence="1 2">
    <name type="scientific">Leifsonia virtsii</name>
    <dbReference type="NCBI Taxonomy" id="3035915"/>
    <lineage>
        <taxon>Bacteria</taxon>
        <taxon>Bacillati</taxon>
        <taxon>Actinomycetota</taxon>
        <taxon>Actinomycetes</taxon>
        <taxon>Micrococcales</taxon>
        <taxon>Microbacteriaceae</taxon>
        <taxon>Leifsonia</taxon>
    </lineage>
</organism>
<dbReference type="EMBL" id="JAROCB010000006">
    <property type="protein sequence ID" value="MDN4599395.1"/>
    <property type="molecule type" value="Genomic_DNA"/>
</dbReference>
<keyword evidence="2" id="KW-1185">Reference proteome</keyword>
<sequence>MTDLTIDAGWEGKDSPPSAGSLDVLRELHQEAHTDVAALQAALRMAEEDLLAPWEARSREAAARNRHTAAAAVFAQRQGDLAPLRAQLVTDAARIRRADQRLSASVLLRWLRQRTADRLRADVASRSALALPARNSVTPEWDRWLTDSTDGALAAARAAERAAADQMRAAEAARHEAESWWEENVQDNVEPSALVREESDAMDYAFVDDDSFDRRAVYERQLERAEARENSIAADLVSAAARIGLVSSIAPGAVSAVVGAVDGLFDLDHAAEVVAAVGTSAAPPAIFGGTGDRTLEQVMGTPLGGLDARVNALVEPPSAAAIESQPNLPRTTLGA</sequence>
<evidence type="ECO:0008006" key="3">
    <source>
        <dbReference type="Google" id="ProtNLM"/>
    </source>
</evidence>
<proteinExistence type="predicted"/>
<name>A0ABT8J2V0_9MICO</name>
<evidence type="ECO:0000313" key="2">
    <source>
        <dbReference type="Proteomes" id="UP001174210"/>
    </source>
</evidence>
<accession>A0ABT8J2V0</accession>
<evidence type="ECO:0000313" key="1">
    <source>
        <dbReference type="EMBL" id="MDN4599395.1"/>
    </source>
</evidence>
<comment type="caution">
    <text evidence="1">The sequence shown here is derived from an EMBL/GenBank/DDBJ whole genome shotgun (WGS) entry which is preliminary data.</text>
</comment>
<dbReference type="Proteomes" id="UP001174210">
    <property type="component" value="Unassembled WGS sequence"/>
</dbReference>
<protein>
    <recommendedName>
        <fullName evidence="3">DUF222 domain-containing protein</fullName>
    </recommendedName>
</protein>
<reference evidence="1" key="1">
    <citation type="submission" date="2023-03" db="EMBL/GenBank/DDBJ databases">
        <title>MT1 and MT2 Draft Genomes of Novel Species.</title>
        <authorList>
            <person name="Venkateswaran K."/>
        </authorList>
    </citation>
    <scope>NUCLEOTIDE SEQUENCE</scope>
    <source>
        <strain evidence="1">F6_8S_P_1A</strain>
    </source>
</reference>
<gene>
    <name evidence="1" type="ORF">P5G59_19760</name>
</gene>
<dbReference type="RefSeq" id="WP_301220734.1">
    <property type="nucleotide sequence ID" value="NZ_JAROCB010000006.1"/>
</dbReference>